<feature type="active site" description="Charge relay system" evidence="4">
    <location>
        <position position="270"/>
    </location>
</feature>
<dbReference type="SUPFAM" id="SSF53474">
    <property type="entry name" value="alpha/beta-Hydrolases"/>
    <property type="match status" value="1"/>
</dbReference>
<keyword evidence="7" id="KW-1185">Reference proteome</keyword>
<organism evidence="6 7">
    <name type="scientific">Desulfoplanes formicivorans</name>
    <dbReference type="NCBI Taxonomy" id="1592317"/>
    <lineage>
        <taxon>Bacteria</taxon>
        <taxon>Pseudomonadati</taxon>
        <taxon>Thermodesulfobacteriota</taxon>
        <taxon>Desulfovibrionia</taxon>
        <taxon>Desulfovibrionales</taxon>
        <taxon>Desulfoplanaceae</taxon>
        <taxon>Desulfoplanes</taxon>
    </lineage>
</organism>
<evidence type="ECO:0000313" key="6">
    <source>
        <dbReference type="EMBL" id="GAU09220.1"/>
    </source>
</evidence>
<evidence type="ECO:0000256" key="2">
    <source>
        <dbReference type="ARBA" id="ARBA00022487"/>
    </source>
</evidence>
<reference evidence="7" key="1">
    <citation type="submission" date="2016-06" db="EMBL/GenBank/DDBJ databases">
        <title>Draft genome sequence of Desulfoplanes formicivorans strain Pf12B.</title>
        <authorList>
            <person name="Watanabe M."/>
            <person name="Kojima H."/>
            <person name="Fukui M."/>
        </authorList>
    </citation>
    <scope>NUCLEOTIDE SEQUENCE [LARGE SCALE GENOMIC DNA]</scope>
    <source>
        <strain evidence="7">Pf12B</strain>
    </source>
</reference>
<protein>
    <submittedName>
        <fullName evidence="6">Alpha/beta hydrolase</fullName>
    </submittedName>
</protein>
<dbReference type="Gene3D" id="3.40.50.1820">
    <property type="entry name" value="alpha/beta hydrolase"/>
    <property type="match status" value="1"/>
</dbReference>
<dbReference type="GO" id="GO:0047372">
    <property type="term" value="F:monoacylglycerol lipase activity"/>
    <property type="evidence" value="ECO:0007669"/>
    <property type="project" value="TreeGrafter"/>
</dbReference>
<dbReference type="PANTHER" id="PTHR10794">
    <property type="entry name" value="ABHYDROLASE DOMAIN-CONTAINING PROTEIN"/>
    <property type="match status" value="1"/>
</dbReference>
<dbReference type="InterPro" id="IPR029058">
    <property type="entry name" value="AB_hydrolase_fold"/>
</dbReference>
<dbReference type="InterPro" id="IPR000073">
    <property type="entry name" value="AB_hydrolase_1"/>
</dbReference>
<dbReference type="Proteomes" id="UP000095200">
    <property type="component" value="Unassembled WGS sequence"/>
</dbReference>
<dbReference type="OrthoDB" id="332676at2"/>
<evidence type="ECO:0000313" key="7">
    <source>
        <dbReference type="Proteomes" id="UP000095200"/>
    </source>
</evidence>
<dbReference type="RefSeq" id="WP_069859485.1">
    <property type="nucleotide sequence ID" value="NZ_BDFE01000017.1"/>
</dbReference>
<name>A0A194AJ10_9BACT</name>
<accession>A0A194AJ10</accession>
<dbReference type="PIRSF" id="PIRSF005211">
    <property type="entry name" value="Ab_hydro_YheT"/>
    <property type="match status" value="1"/>
</dbReference>
<comment type="similarity">
    <text evidence="1">Belongs to the AB hydrolase superfamily. AB hydrolase 4 family.</text>
</comment>
<evidence type="ECO:0000259" key="5">
    <source>
        <dbReference type="Pfam" id="PF00561"/>
    </source>
</evidence>
<comment type="caution">
    <text evidence="6">The sequence shown here is derived from an EMBL/GenBank/DDBJ whole genome shotgun (WGS) entry which is preliminary data.</text>
</comment>
<gene>
    <name evidence="6" type="ORF">DPF_1942</name>
</gene>
<feature type="active site" description="Charge relay system" evidence="4">
    <location>
        <position position="299"/>
    </location>
</feature>
<evidence type="ECO:0000256" key="3">
    <source>
        <dbReference type="ARBA" id="ARBA00022801"/>
    </source>
</evidence>
<proteinExistence type="inferred from homology"/>
<dbReference type="AlphaFoldDB" id="A0A194AJ10"/>
<evidence type="ECO:0000256" key="1">
    <source>
        <dbReference type="ARBA" id="ARBA00010884"/>
    </source>
</evidence>
<feature type="domain" description="AB hydrolase-1" evidence="5">
    <location>
        <begin position="64"/>
        <end position="302"/>
    </location>
</feature>
<keyword evidence="2" id="KW-0719">Serine esterase</keyword>
<dbReference type="EMBL" id="BDFE01000017">
    <property type="protein sequence ID" value="GAU09220.1"/>
    <property type="molecule type" value="Genomic_DNA"/>
</dbReference>
<evidence type="ECO:0000256" key="4">
    <source>
        <dbReference type="PIRSR" id="PIRSR005211-1"/>
    </source>
</evidence>
<keyword evidence="3 6" id="KW-0378">Hydrolase</keyword>
<feature type="active site" description="Charge relay system" evidence="4">
    <location>
        <position position="143"/>
    </location>
</feature>
<dbReference type="InterPro" id="IPR050960">
    <property type="entry name" value="AB_hydrolase_4_sf"/>
</dbReference>
<dbReference type="InterPro" id="IPR000952">
    <property type="entry name" value="AB_hydrolase_4_CS"/>
</dbReference>
<dbReference type="PROSITE" id="PS01133">
    <property type="entry name" value="UPF0017"/>
    <property type="match status" value="1"/>
</dbReference>
<dbReference type="Pfam" id="PF00561">
    <property type="entry name" value="Abhydrolase_1"/>
    <property type="match status" value="1"/>
</dbReference>
<dbReference type="STRING" id="1592317.DPF_1942"/>
<dbReference type="PANTHER" id="PTHR10794:SF94">
    <property type="entry name" value="ESTERASE YHET-RELATED"/>
    <property type="match status" value="1"/>
</dbReference>
<sequence length="326" mass="36806">MPLLPTPAYKPVWPLTNGHVHTVYPTLFRPTPQTWPLRKRIATPDGDFLDIDVHRGSRQPADTVVIISHGLEGNARKKYPLGMARAMNRMGYDAVCLNFRGCSGEPNRLLRMYHSGVTDDLHTVIMHALTEGTYQHVLLVGFSMGGNQTLKYLGEEPDMVPQEVRGAVVFSVPCDLKGSARVMDRPINRIYMEYFMKGLRQKVRTKAAMFPGMIDTKGLDSIRTFSVFDDRYTAPIHGFRNALDYYTKASCKPFLPTIRIPCLLVQARDDPFMSPSCYPVACATNNPNLYLEIPPYGGHVGFHLPGRDNVYWMEKRACAFMQQLMG</sequence>
<dbReference type="GO" id="GO:0034338">
    <property type="term" value="F:short-chain carboxylesterase activity"/>
    <property type="evidence" value="ECO:0007669"/>
    <property type="project" value="TreeGrafter"/>
</dbReference>
<dbReference type="InterPro" id="IPR012020">
    <property type="entry name" value="ABHD4"/>
</dbReference>